<comment type="caution">
    <text evidence="1">The sequence shown here is derived from an EMBL/GenBank/DDBJ whole genome shotgun (WGS) entry which is preliminary data.</text>
</comment>
<protein>
    <submittedName>
        <fullName evidence="1">Uncharacterized protein</fullName>
    </submittedName>
</protein>
<dbReference type="EMBL" id="AWSC01000009">
    <property type="protein sequence ID" value="ERH18573.1"/>
    <property type="molecule type" value="Genomic_DNA"/>
</dbReference>
<accession>U1RFY7</accession>
<dbReference type="AlphaFoldDB" id="U1RFY7"/>
<gene>
    <name evidence="1" type="ORF">HMPREF1978_00235</name>
</gene>
<proteinExistence type="predicted"/>
<evidence type="ECO:0000313" key="2">
    <source>
        <dbReference type="Proteomes" id="UP000016481"/>
    </source>
</evidence>
<dbReference type="Proteomes" id="UP000016481">
    <property type="component" value="Unassembled WGS sequence"/>
</dbReference>
<reference evidence="1 2" key="1">
    <citation type="submission" date="2013-08" db="EMBL/GenBank/DDBJ databases">
        <authorList>
            <person name="Weinstock G."/>
            <person name="Sodergren E."/>
            <person name="Wylie T."/>
            <person name="Fulton L."/>
            <person name="Fulton R."/>
            <person name="Fronick C."/>
            <person name="O'Laughlin M."/>
            <person name="Godfrey J."/>
            <person name="Miner T."/>
            <person name="Herter B."/>
            <person name="Appelbaum E."/>
            <person name="Cordes M."/>
            <person name="Lek S."/>
            <person name="Wollam A."/>
            <person name="Pepin K.H."/>
            <person name="Palsikar V.B."/>
            <person name="Mitreva M."/>
            <person name="Wilson R.K."/>
        </authorList>
    </citation>
    <scope>NUCLEOTIDE SEQUENCE [LARGE SCALE GENOMIC DNA]</scope>
    <source>
        <strain evidence="1 2">F0530</strain>
    </source>
</reference>
<evidence type="ECO:0000313" key="1">
    <source>
        <dbReference type="EMBL" id="ERH18573.1"/>
    </source>
</evidence>
<dbReference type="HOGENOM" id="CLU_3179047_0_0_11"/>
<organism evidence="1 2">
    <name type="scientific">Actinomyces graevenitzii F0530</name>
    <dbReference type="NCBI Taxonomy" id="1321817"/>
    <lineage>
        <taxon>Bacteria</taxon>
        <taxon>Bacillati</taxon>
        <taxon>Actinomycetota</taxon>
        <taxon>Actinomycetes</taxon>
        <taxon>Actinomycetales</taxon>
        <taxon>Actinomycetaceae</taxon>
        <taxon>Actinomyces</taxon>
    </lineage>
</organism>
<sequence>MWGLLVAFGAARVNVLLSRTAAVRWGVVWMQKGAGDGVRARKRYQN</sequence>
<name>U1RFY7_9ACTO</name>